<dbReference type="InterPro" id="IPR001017">
    <property type="entry name" value="DH_E1"/>
</dbReference>
<dbReference type="GO" id="GO:0004739">
    <property type="term" value="F:pyruvate dehydrogenase (acetyl-transferring) activity"/>
    <property type="evidence" value="ECO:0007669"/>
    <property type="project" value="TreeGrafter"/>
</dbReference>
<proteinExistence type="predicted"/>
<keyword evidence="6" id="KW-0670">Pyruvate</keyword>
<dbReference type="InterPro" id="IPR029061">
    <property type="entry name" value="THDP-binding"/>
</dbReference>
<dbReference type="EMBL" id="VBAI01000069">
    <property type="protein sequence ID" value="TMJ11397.1"/>
    <property type="molecule type" value="Genomic_DNA"/>
</dbReference>
<dbReference type="Proteomes" id="UP000315217">
    <property type="component" value="Unassembled WGS sequence"/>
</dbReference>
<evidence type="ECO:0000256" key="4">
    <source>
        <dbReference type="SAM" id="MobiDB-lite"/>
    </source>
</evidence>
<comment type="cofactor">
    <cofactor evidence="1">
        <name>thiamine diphosphate</name>
        <dbReference type="ChEBI" id="CHEBI:58937"/>
    </cofactor>
</comment>
<dbReference type="PANTHER" id="PTHR11516:SF60">
    <property type="entry name" value="PYRUVATE DEHYDROGENASE E1 COMPONENT SUBUNIT ALPHA"/>
    <property type="match status" value="1"/>
</dbReference>
<evidence type="ECO:0000313" key="7">
    <source>
        <dbReference type="EMBL" id="TMJ11397.1"/>
    </source>
</evidence>
<dbReference type="EMBL" id="VBAJ01000076">
    <property type="protein sequence ID" value="TMJ08895.1"/>
    <property type="molecule type" value="Genomic_DNA"/>
</dbReference>
<dbReference type="PANTHER" id="PTHR11516">
    <property type="entry name" value="PYRUVATE DEHYDROGENASE E1 COMPONENT, ALPHA SUBUNIT BACTERIAL AND ORGANELLAR"/>
    <property type="match status" value="1"/>
</dbReference>
<dbReference type="Proteomes" id="UP000318661">
    <property type="component" value="Unassembled WGS sequence"/>
</dbReference>
<dbReference type="GO" id="GO:0006086">
    <property type="term" value="P:pyruvate decarboxylation to acetyl-CoA"/>
    <property type="evidence" value="ECO:0007669"/>
    <property type="project" value="TreeGrafter"/>
</dbReference>
<evidence type="ECO:0000313" key="9">
    <source>
        <dbReference type="Proteomes" id="UP000318661"/>
    </source>
</evidence>
<evidence type="ECO:0000313" key="6">
    <source>
        <dbReference type="EMBL" id="TMJ08895.1"/>
    </source>
</evidence>
<reference evidence="8 9" key="1">
    <citation type="journal article" date="2019" name="Nat. Microbiol.">
        <title>Mediterranean grassland soil C-N compound turnover is dependent on rainfall and depth, and is mediated by genomically divergent microorganisms.</title>
        <authorList>
            <person name="Diamond S."/>
            <person name="Andeer P.F."/>
            <person name="Li Z."/>
            <person name="Crits-Christoph A."/>
            <person name="Burstein D."/>
            <person name="Anantharaman K."/>
            <person name="Lane K.R."/>
            <person name="Thomas B.C."/>
            <person name="Pan C."/>
            <person name="Northen T.R."/>
            <person name="Banfield J.F."/>
        </authorList>
    </citation>
    <scope>NUCLEOTIDE SEQUENCE [LARGE SCALE GENOMIC DNA]</scope>
    <source>
        <strain evidence="7">NP_1</strain>
        <strain evidence="6">NP_2</strain>
    </source>
</reference>
<dbReference type="SUPFAM" id="SSF52518">
    <property type="entry name" value="Thiamin diphosphate-binding fold (THDP-binding)"/>
    <property type="match status" value="1"/>
</dbReference>
<keyword evidence="3" id="KW-0786">Thiamine pyrophosphate</keyword>
<evidence type="ECO:0000256" key="2">
    <source>
        <dbReference type="ARBA" id="ARBA00023002"/>
    </source>
</evidence>
<comment type="caution">
    <text evidence="6">The sequence shown here is derived from an EMBL/GenBank/DDBJ whole genome shotgun (WGS) entry which is preliminary data.</text>
</comment>
<accession>A0A537LLJ2</accession>
<protein>
    <submittedName>
        <fullName evidence="6">Pyruvate dehydrogenase (Acetyl-transferring) E1 component subunit alpha</fullName>
    </submittedName>
</protein>
<evidence type="ECO:0000256" key="3">
    <source>
        <dbReference type="ARBA" id="ARBA00023052"/>
    </source>
</evidence>
<keyword evidence="2" id="KW-0560">Oxidoreductase</keyword>
<sequence length="329" mass="36079">MVLARRFEDEAEREFRRGKIGGYLHVYSGQEAVAAGFLSAIRPDDIFFTAYRDHAHAIFRGAAPGAVMAELFGKATGLAKGKGGSMHLFDVAHGFYGGYGIVGGHIPLATGAAYALRYQKTERICLCFLGDGAMNSGSFHEPANLAGLWGKQGLCPIVYIVENNQYAMGTPVERSSAVTNLAGRFSTYAIDNERADGMDFIEVRRLAERVVRRVRETGGSYAVELLTYRFAGHGAADLFQPYRTKEEIAQARSRDPITILEDRLRAAGALTDEQVKRVHADAERAVTEAVRFAEESPPPAPEELYKDVYGARDEDEKTGTRDRGNTGTR</sequence>
<evidence type="ECO:0000256" key="1">
    <source>
        <dbReference type="ARBA" id="ARBA00001964"/>
    </source>
</evidence>
<dbReference type="CDD" id="cd02000">
    <property type="entry name" value="TPP_E1_PDC_ADC_BCADC"/>
    <property type="match status" value="1"/>
</dbReference>
<evidence type="ECO:0000259" key="5">
    <source>
        <dbReference type="Pfam" id="PF00676"/>
    </source>
</evidence>
<dbReference type="AlphaFoldDB" id="A0A537LLJ2"/>
<feature type="region of interest" description="Disordered" evidence="4">
    <location>
        <begin position="289"/>
        <end position="329"/>
    </location>
</feature>
<name>A0A537LLJ2_9BACT</name>
<dbReference type="Gene3D" id="3.40.50.970">
    <property type="match status" value="1"/>
</dbReference>
<dbReference type="Pfam" id="PF00676">
    <property type="entry name" value="E1_dh"/>
    <property type="match status" value="1"/>
</dbReference>
<feature type="compositionally biased region" description="Basic and acidic residues" evidence="4">
    <location>
        <begin position="303"/>
        <end position="329"/>
    </location>
</feature>
<gene>
    <name evidence="7" type="ORF">E6G98_04970</name>
    <name evidence="6" type="ORF">E6G99_03620</name>
</gene>
<organism evidence="6 9">
    <name type="scientific">Candidatus Segetimicrobium genomatis</name>
    <dbReference type="NCBI Taxonomy" id="2569760"/>
    <lineage>
        <taxon>Bacteria</taxon>
        <taxon>Bacillati</taxon>
        <taxon>Candidatus Sysuimicrobiota</taxon>
        <taxon>Candidatus Sysuimicrobiia</taxon>
        <taxon>Candidatus Sysuimicrobiales</taxon>
        <taxon>Candidatus Segetimicrobiaceae</taxon>
        <taxon>Candidatus Segetimicrobium</taxon>
    </lineage>
</organism>
<feature type="domain" description="Dehydrogenase E1 component" evidence="5">
    <location>
        <begin position="1"/>
        <end position="302"/>
    </location>
</feature>
<evidence type="ECO:0000313" key="8">
    <source>
        <dbReference type="Proteomes" id="UP000315217"/>
    </source>
</evidence>
<dbReference type="InterPro" id="IPR050642">
    <property type="entry name" value="PDH_E1_Alpha_Subunit"/>
</dbReference>